<dbReference type="HOGENOM" id="CLU_067368_0_0_1"/>
<dbReference type="OrthoDB" id="2430277at2759"/>
<sequence>MPPPPPQPPPPPPVAGGPPPPSPPPAVGGLPKASNLPSRAPKAVVQDRGALLSDISKGTRLKKAVTNDRSAPMIGKSSGASSGPPIGGAPPVPAGMPRPSVGLAPPVSGGNRLRSNSDEGRRVVPTGSGGDESGIISSAPQIGGLFAGGMPKLKKRAPPPIPQTAAPSAPPPPPPTSSLPSLSSARTSSLLSTPFTSRPSSYADQHQAPQQQQQTVHSLLDPSNYTLTNGGPSPRPNSQANSTRNSSQRVLIEDSRFKFQNESLFPKPREFRGGQKLYRAGRGSSVPLDLSALS</sequence>
<evidence type="ECO:0000313" key="3">
    <source>
        <dbReference type="EMBL" id="KGQ00904.1"/>
    </source>
</evidence>
<proteinExistence type="predicted"/>
<dbReference type="VEuPathDB" id="FungiDB:PAAG_12407"/>
<feature type="compositionally biased region" description="Polar residues" evidence="1">
    <location>
        <begin position="195"/>
        <end position="204"/>
    </location>
</feature>
<dbReference type="GO" id="GO:0003779">
    <property type="term" value="F:actin binding"/>
    <property type="evidence" value="ECO:0007669"/>
    <property type="project" value="InterPro"/>
</dbReference>
<dbReference type="InterPro" id="IPR003124">
    <property type="entry name" value="WH2_dom"/>
</dbReference>
<dbReference type="EMBL" id="KN294016">
    <property type="protein sequence ID" value="KGQ00904.1"/>
    <property type="molecule type" value="Genomic_DNA"/>
</dbReference>
<feature type="compositionally biased region" description="Pro residues" evidence="1">
    <location>
        <begin position="1"/>
        <end position="26"/>
    </location>
</feature>
<dbReference type="Pfam" id="PF02205">
    <property type="entry name" value="WH2"/>
    <property type="match status" value="1"/>
</dbReference>
<feature type="compositionally biased region" description="Low complexity" evidence="1">
    <location>
        <begin position="178"/>
        <end position="194"/>
    </location>
</feature>
<dbReference type="PROSITE" id="PS51082">
    <property type="entry name" value="WH2"/>
    <property type="match status" value="1"/>
</dbReference>
<feature type="region of interest" description="Disordered" evidence="1">
    <location>
        <begin position="1"/>
        <end position="254"/>
    </location>
</feature>
<dbReference type="OMA" id="AMLNDIC"/>
<dbReference type="STRING" id="502779.A0A0A2VJ13"/>
<dbReference type="Proteomes" id="UP000002059">
    <property type="component" value="Partially assembled WGS sequence"/>
</dbReference>
<protein>
    <recommendedName>
        <fullName evidence="2">WH2 domain-containing protein</fullName>
    </recommendedName>
</protein>
<dbReference type="GeneID" id="9093680"/>
<reference evidence="3 4" key="1">
    <citation type="journal article" date="2011" name="PLoS Genet.">
        <title>Comparative genomic analysis of human fungal pathogens causing paracoccidioidomycosis.</title>
        <authorList>
            <person name="Desjardins C.A."/>
            <person name="Champion M.D."/>
            <person name="Holder J.W."/>
            <person name="Muszewska A."/>
            <person name="Goldberg J."/>
            <person name="Bailao A.M."/>
            <person name="Brigido M.M."/>
            <person name="Ferreira M.E."/>
            <person name="Garcia A.M."/>
            <person name="Grynberg M."/>
            <person name="Gujja S."/>
            <person name="Heiman D.I."/>
            <person name="Henn M.R."/>
            <person name="Kodira C.D."/>
            <person name="Leon-Narvaez H."/>
            <person name="Longo L.V."/>
            <person name="Ma L.J."/>
            <person name="Malavazi I."/>
            <person name="Matsuo A.L."/>
            <person name="Morais F.V."/>
            <person name="Pereira M."/>
            <person name="Rodriguez-Brito S."/>
            <person name="Sakthikumar S."/>
            <person name="Salem-Izacc S.M."/>
            <person name="Sykes S.M."/>
            <person name="Teixeira M.M."/>
            <person name="Vallejo M.C."/>
            <person name="Walter M.E."/>
            <person name="Yandava C."/>
            <person name="Young S."/>
            <person name="Zeng Q."/>
            <person name="Zucker J."/>
            <person name="Felipe M.S."/>
            <person name="Goldman G.H."/>
            <person name="Haas B.J."/>
            <person name="McEwen J.G."/>
            <person name="Nino-Vega G."/>
            <person name="Puccia R."/>
            <person name="San-Blas G."/>
            <person name="Soares C.M."/>
            <person name="Birren B.W."/>
            <person name="Cuomo C.A."/>
        </authorList>
    </citation>
    <scope>NUCLEOTIDE SEQUENCE [LARGE SCALE GENOMIC DNA]</scope>
    <source>
        <strain evidence="4">ATCC MYA-826 / Pb01</strain>
    </source>
</reference>
<gene>
    <name evidence="3" type="ORF">PAAG_12407</name>
</gene>
<dbReference type="KEGG" id="pbl:PAAG_12407"/>
<feature type="compositionally biased region" description="Pro residues" evidence="1">
    <location>
        <begin position="158"/>
        <end position="177"/>
    </location>
</feature>
<feature type="region of interest" description="Disordered" evidence="1">
    <location>
        <begin position="275"/>
        <end position="294"/>
    </location>
</feature>
<evidence type="ECO:0000313" key="4">
    <source>
        <dbReference type="Proteomes" id="UP000002059"/>
    </source>
</evidence>
<dbReference type="AlphaFoldDB" id="A0A0A2VJ13"/>
<dbReference type="RefSeq" id="XP_015702472.1">
    <property type="nucleotide sequence ID" value="XM_015847900.1"/>
</dbReference>
<name>A0A0A2VJ13_PARBA</name>
<accession>A0A0A2VJ13</accession>
<evidence type="ECO:0000259" key="2">
    <source>
        <dbReference type="PROSITE" id="PS51082"/>
    </source>
</evidence>
<feature type="compositionally biased region" description="Polar residues" evidence="1">
    <location>
        <begin position="215"/>
        <end position="249"/>
    </location>
</feature>
<feature type="domain" description="WH2" evidence="2">
    <location>
        <begin position="47"/>
        <end position="64"/>
    </location>
</feature>
<organism evidence="3 4">
    <name type="scientific">Paracoccidioides lutzii (strain ATCC MYA-826 / Pb01)</name>
    <name type="common">Paracoccidioides brasiliensis</name>
    <dbReference type="NCBI Taxonomy" id="502779"/>
    <lineage>
        <taxon>Eukaryota</taxon>
        <taxon>Fungi</taxon>
        <taxon>Dikarya</taxon>
        <taxon>Ascomycota</taxon>
        <taxon>Pezizomycotina</taxon>
        <taxon>Eurotiomycetes</taxon>
        <taxon>Eurotiomycetidae</taxon>
        <taxon>Onygenales</taxon>
        <taxon>Ajellomycetaceae</taxon>
        <taxon>Paracoccidioides</taxon>
    </lineage>
</organism>
<feature type="compositionally biased region" description="Pro residues" evidence="1">
    <location>
        <begin position="87"/>
        <end position="96"/>
    </location>
</feature>
<evidence type="ECO:0000256" key="1">
    <source>
        <dbReference type="SAM" id="MobiDB-lite"/>
    </source>
</evidence>
<keyword evidence="4" id="KW-1185">Reference proteome</keyword>
<feature type="compositionally biased region" description="Low complexity" evidence="1">
    <location>
        <begin position="205"/>
        <end position="214"/>
    </location>
</feature>